<feature type="domain" description="Spore protein YkvP/CgeB glycosyl transferase-like" evidence="1">
    <location>
        <begin position="166"/>
        <end position="316"/>
    </location>
</feature>
<evidence type="ECO:0000259" key="1">
    <source>
        <dbReference type="Pfam" id="PF13524"/>
    </source>
</evidence>
<keyword evidence="3" id="KW-1185">Reference proteome</keyword>
<sequence length="326" mass="35358">MSPAPRVLVTSTFRDSINTNAGIRTYLSEGFREVLGTDAITVRPLELAPEAVLELRPDLVIGVGSLVPDDADLRGLRRAVDAAGSRLALWLHDDPYEIDYAFKAGPLADIVFSNDSWSVPHYRHPNVHHLPLAGAPKIHLRDLKPVEERGIALFFCGVAYGNRIDLIRRADALLARHAVSILGSGWPDDLRSTTNRRLDAKQMADHAADARLTLNIGRDLDIANRRYGLPAATPGPRTFEVALSGSAQLYVVSGLEIGTMFEPDSEILLVDSVRDIALALERAYDDPAGILAIAAAAQARALKDHTYAVRARRILDLCGLAGPSEG</sequence>
<dbReference type="RefSeq" id="WP_244612820.1">
    <property type="nucleotide sequence ID" value="NZ_CABFPH010000076.1"/>
</dbReference>
<dbReference type="Pfam" id="PF13524">
    <property type="entry name" value="Glyco_trans_1_2"/>
    <property type="match status" value="1"/>
</dbReference>
<proteinExistence type="predicted"/>
<dbReference type="EMBL" id="CABFPH010000076">
    <property type="protein sequence ID" value="VUD73551.1"/>
    <property type="molecule type" value="Genomic_DNA"/>
</dbReference>
<dbReference type="Proteomes" id="UP000410984">
    <property type="component" value="Unassembled WGS sequence"/>
</dbReference>
<evidence type="ECO:0000313" key="2">
    <source>
        <dbReference type="EMBL" id="VUD73551.1"/>
    </source>
</evidence>
<evidence type="ECO:0000313" key="3">
    <source>
        <dbReference type="Proteomes" id="UP000410984"/>
    </source>
</evidence>
<gene>
    <name evidence="2" type="ORF">MET9862_04168</name>
</gene>
<name>A0A509EHA7_9HYPH</name>
<organism evidence="2 3">
    <name type="scientific">Methylobacterium symbioticum</name>
    <dbReference type="NCBI Taxonomy" id="2584084"/>
    <lineage>
        <taxon>Bacteria</taxon>
        <taxon>Pseudomonadati</taxon>
        <taxon>Pseudomonadota</taxon>
        <taxon>Alphaproteobacteria</taxon>
        <taxon>Hyphomicrobiales</taxon>
        <taxon>Methylobacteriaceae</taxon>
        <taxon>Methylobacterium</taxon>
    </lineage>
</organism>
<dbReference type="InterPro" id="IPR055259">
    <property type="entry name" value="YkvP/CgeB_Glyco_trans-like"/>
</dbReference>
<dbReference type="AlphaFoldDB" id="A0A509EHA7"/>
<reference evidence="2 3" key="1">
    <citation type="submission" date="2019-06" db="EMBL/GenBank/DDBJ databases">
        <authorList>
            <person name="Rodrigo-Torres L."/>
            <person name="Arahal R. D."/>
            <person name="Lucena T."/>
        </authorList>
    </citation>
    <scope>NUCLEOTIDE SEQUENCE [LARGE SCALE GENOMIC DNA]</scope>
    <source>
        <strain evidence="2 3">SB0023/3</strain>
    </source>
</reference>
<accession>A0A509EHA7</accession>
<protein>
    <recommendedName>
        <fullName evidence="1">Spore protein YkvP/CgeB glycosyl transferase-like domain-containing protein</fullName>
    </recommendedName>
</protein>